<evidence type="ECO:0000256" key="3">
    <source>
        <dbReference type="ARBA" id="ARBA00022692"/>
    </source>
</evidence>
<accession>A0A150PR57</accession>
<dbReference type="Pfam" id="PF02653">
    <property type="entry name" value="BPD_transp_2"/>
    <property type="match status" value="1"/>
</dbReference>
<sequence length="246" mass="25845">MTAEEPRSAAGPSGPAALAILALLAACPLLLPDFFVVQIGAQSLFLGTVALSVVFLSRFAGMFSLAQIAIYGVSGYTVAILTATHRLPWYAGVIAALAIASAVAFVFGLVACRTQGIYFFMITLAQAMLLYRFVDQDHALANGHTGINGGRAPSFGAISLSSPGAFYGVSLAAAAAMYWLVRRVVRTPFGLTLQGIRDNPRRMRPLGFNVAAYRVAAFTLAGFVAAVGASSGSGTSRRSRWRSTSR</sequence>
<dbReference type="PROSITE" id="PS51257">
    <property type="entry name" value="PROKAR_LIPOPROTEIN"/>
    <property type="match status" value="1"/>
</dbReference>
<keyword evidence="5 6" id="KW-0472">Membrane</keyword>
<evidence type="ECO:0008006" key="9">
    <source>
        <dbReference type="Google" id="ProtNLM"/>
    </source>
</evidence>
<dbReference type="GO" id="GO:0015658">
    <property type="term" value="F:branched-chain amino acid transmembrane transporter activity"/>
    <property type="evidence" value="ECO:0007669"/>
    <property type="project" value="InterPro"/>
</dbReference>
<dbReference type="AlphaFoldDB" id="A0A150PR57"/>
<feature type="transmembrane region" description="Helical" evidence="6">
    <location>
        <begin position="206"/>
        <end position="229"/>
    </location>
</feature>
<evidence type="ECO:0000256" key="5">
    <source>
        <dbReference type="ARBA" id="ARBA00023136"/>
    </source>
</evidence>
<feature type="transmembrane region" description="Helical" evidence="6">
    <location>
        <begin position="63"/>
        <end position="83"/>
    </location>
</feature>
<feature type="transmembrane region" description="Helical" evidence="6">
    <location>
        <begin position="165"/>
        <end position="185"/>
    </location>
</feature>
<dbReference type="Proteomes" id="UP000075604">
    <property type="component" value="Unassembled WGS sequence"/>
</dbReference>
<evidence type="ECO:0000256" key="1">
    <source>
        <dbReference type="ARBA" id="ARBA00004651"/>
    </source>
</evidence>
<evidence type="ECO:0000256" key="2">
    <source>
        <dbReference type="ARBA" id="ARBA00022475"/>
    </source>
</evidence>
<dbReference type="InterPro" id="IPR043428">
    <property type="entry name" value="LivM-like"/>
</dbReference>
<keyword evidence="3 6" id="KW-0812">Transmembrane</keyword>
<proteinExistence type="predicted"/>
<feature type="transmembrane region" description="Helical" evidence="6">
    <location>
        <begin position="12"/>
        <end position="31"/>
    </location>
</feature>
<keyword evidence="4 6" id="KW-1133">Transmembrane helix</keyword>
<dbReference type="GO" id="GO:0005886">
    <property type="term" value="C:plasma membrane"/>
    <property type="evidence" value="ECO:0007669"/>
    <property type="project" value="UniProtKB-SubCell"/>
</dbReference>
<feature type="transmembrane region" description="Helical" evidence="6">
    <location>
        <begin position="37"/>
        <end position="56"/>
    </location>
</feature>
<feature type="transmembrane region" description="Helical" evidence="6">
    <location>
        <begin position="117"/>
        <end position="134"/>
    </location>
</feature>
<organism evidence="7 8">
    <name type="scientific">Sorangium cellulosum</name>
    <name type="common">Polyangium cellulosum</name>
    <dbReference type="NCBI Taxonomy" id="56"/>
    <lineage>
        <taxon>Bacteria</taxon>
        <taxon>Pseudomonadati</taxon>
        <taxon>Myxococcota</taxon>
        <taxon>Polyangia</taxon>
        <taxon>Polyangiales</taxon>
        <taxon>Polyangiaceae</taxon>
        <taxon>Sorangium</taxon>
    </lineage>
</organism>
<evidence type="ECO:0000256" key="6">
    <source>
        <dbReference type="SAM" id="Phobius"/>
    </source>
</evidence>
<gene>
    <name evidence="7" type="ORF">BE04_28875</name>
</gene>
<evidence type="ECO:0000256" key="4">
    <source>
        <dbReference type="ARBA" id="ARBA00022989"/>
    </source>
</evidence>
<evidence type="ECO:0000313" key="8">
    <source>
        <dbReference type="Proteomes" id="UP000075604"/>
    </source>
</evidence>
<protein>
    <recommendedName>
        <fullName evidence="9">ABC transporter permease</fullName>
    </recommendedName>
</protein>
<feature type="transmembrane region" description="Helical" evidence="6">
    <location>
        <begin position="89"/>
        <end position="110"/>
    </location>
</feature>
<evidence type="ECO:0000313" key="7">
    <source>
        <dbReference type="EMBL" id="KYF58159.1"/>
    </source>
</evidence>
<comment type="caution">
    <text evidence="7">The sequence shown here is derived from an EMBL/GenBank/DDBJ whole genome shotgun (WGS) entry which is preliminary data.</text>
</comment>
<dbReference type="EMBL" id="JELX01001672">
    <property type="protein sequence ID" value="KYF58159.1"/>
    <property type="molecule type" value="Genomic_DNA"/>
</dbReference>
<reference evidence="7 8" key="1">
    <citation type="submission" date="2014-02" db="EMBL/GenBank/DDBJ databases">
        <title>The small core and large imbalanced accessory genome model reveals a collaborative survival strategy of Sorangium cellulosum strains in nature.</title>
        <authorList>
            <person name="Han K."/>
            <person name="Peng R."/>
            <person name="Blom J."/>
            <person name="Li Y.-Z."/>
        </authorList>
    </citation>
    <scope>NUCLEOTIDE SEQUENCE [LARGE SCALE GENOMIC DNA]</scope>
    <source>
        <strain evidence="7 8">So0157-18</strain>
    </source>
</reference>
<keyword evidence="2" id="KW-1003">Cell membrane</keyword>
<comment type="subcellular location">
    <subcellularLocation>
        <location evidence="1">Cell membrane</location>
        <topology evidence="1">Multi-pass membrane protein</topology>
    </subcellularLocation>
</comment>
<dbReference type="CDD" id="cd06581">
    <property type="entry name" value="TM_PBP1_LivM_like"/>
    <property type="match status" value="1"/>
</dbReference>
<dbReference type="InterPro" id="IPR001851">
    <property type="entry name" value="ABC_transp_permease"/>
</dbReference>
<dbReference type="PANTHER" id="PTHR30482">
    <property type="entry name" value="HIGH-AFFINITY BRANCHED-CHAIN AMINO ACID TRANSPORT SYSTEM PERMEASE"/>
    <property type="match status" value="1"/>
</dbReference>
<dbReference type="PANTHER" id="PTHR30482:SF17">
    <property type="entry name" value="ABC TRANSPORTER ATP-BINDING PROTEIN"/>
    <property type="match status" value="1"/>
</dbReference>
<name>A0A150PR57_SORCE</name>